<comment type="similarity">
    <text evidence="1">Belongs to the aspartate/glutamate racemases family.</text>
</comment>
<dbReference type="InterPro" id="IPR004380">
    <property type="entry name" value="Asp_race"/>
</dbReference>
<evidence type="ECO:0000256" key="1">
    <source>
        <dbReference type="ARBA" id="ARBA00007847"/>
    </source>
</evidence>
<evidence type="ECO:0000313" key="4">
    <source>
        <dbReference type="Proteomes" id="UP001057520"/>
    </source>
</evidence>
<evidence type="ECO:0000313" key="3">
    <source>
        <dbReference type="EMBL" id="USQ95298.1"/>
    </source>
</evidence>
<dbReference type="NCBIfam" id="TIGR00035">
    <property type="entry name" value="asp_race"/>
    <property type="match status" value="1"/>
</dbReference>
<name>A0ABY4ZRD8_9CAUL</name>
<gene>
    <name evidence="3" type="ORF">MZV50_22550</name>
</gene>
<keyword evidence="4" id="KW-1185">Reference proteome</keyword>
<dbReference type="Proteomes" id="UP001057520">
    <property type="component" value="Chromosome"/>
</dbReference>
<dbReference type="SUPFAM" id="SSF53681">
    <property type="entry name" value="Aspartate/glutamate racemase"/>
    <property type="match status" value="2"/>
</dbReference>
<protein>
    <submittedName>
        <fullName evidence="3">Amino acid racemase</fullName>
        <ecNumber evidence="3">5.1.1.-</ecNumber>
    </submittedName>
</protein>
<dbReference type="EC" id="5.1.1.-" evidence="3"/>
<keyword evidence="2 3" id="KW-0413">Isomerase</keyword>
<dbReference type="InterPro" id="IPR001920">
    <property type="entry name" value="Asp/Glu_race"/>
</dbReference>
<organism evidence="3 4">
    <name type="scientific">Caulobacter segnis</name>
    <dbReference type="NCBI Taxonomy" id="88688"/>
    <lineage>
        <taxon>Bacteria</taxon>
        <taxon>Pseudomonadati</taxon>
        <taxon>Pseudomonadota</taxon>
        <taxon>Alphaproteobacteria</taxon>
        <taxon>Caulobacterales</taxon>
        <taxon>Caulobacteraceae</taxon>
        <taxon>Caulobacter</taxon>
    </lineage>
</organism>
<dbReference type="GO" id="GO:0016853">
    <property type="term" value="F:isomerase activity"/>
    <property type="evidence" value="ECO:0007669"/>
    <property type="project" value="UniProtKB-KW"/>
</dbReference>
<dbReference type="InterPro" id="IPR015942">
    <property type="entry name" value="Asp/Glu/hydantoin_racemase"/>
</dbReference>
<reference evidence="3 4" key="1">
    <citation type="submission" date="2022-04" db="EMBL/GenBank/DDBJ databases">
        <title>Genome sequence of soybean root-associated Caulobacter segnis RL271.</title>
        <authorList>
            <person name="Longley R."/>
            <person name="Bonito G."/>
            <person name="Trigodet F."/>
            <person name="Crosson S."/>
            <person name="Fiebig A."/>
        </authorList>
    </citation>
    <scope>NUCLEOTIDE SEQUENCE [LARGE SCALE GENOMIC DNA]</scope>
    <source>
        <strain evidence="3 4">RL271</strain>
    </source>
</reference>
<dbReference type="Pfam" id="PF01177">
    <property type="entry name" value="Asp_Glu_race"/>
    <property type="match status" value="1"/>
</dbReference>
<evidence type="ECO:0000256" key="2">
    <source>
        <dbReference type="ARBA" id="ARBA00023235"/>
    </source>
</evidence>
<dbReference type="EMBL" id="CP096040">
    <property type="protein sequence ID" value="USQ95298.1"/>
    <property type="molecule type" value="Genomic_DNA"/>
</dbReference>
<dbReference type="Gene3D" id="3.40.50.1860">
    <property type="match status" value="2"/>
</dbReference>
<sequence>MRTLGLIGGCSAEATSLYYAGLNRGVRARRPGHGAKLLLWSFDVEAIDAHCRTGDWDAALADFAVAARWLEEGGAQGLLICTNTMHKIADRLAGMITMPLLHIGDVTAERAQDLRVRRPLLLGTRYLMSETFYRERLERHGLDVVLPLAAGQDLVHRIIYEELMDGRVETASRVALKAIVEEGLARRADAVILACTELGLALRSGDVDVPLLDTAQLHVQAGVAFMLDDAPLASGTRSHVSSGASARA</sequence>
<accession>A0ABY4ZRD8</accession>
<dbReference type="PANTHER" id="PTHR21198:SF7">
    <property type="entry name" value="ASPARTATE-GLUTAMATE RACEMASE FAMILY"/>
    <property type="match status" value="1"/>
</dbReference>
<proteinExistence type="inferred from homology"/>
<dbReference type="PANTHER" id="PTHR21198">
    <property type="entry name" value="GLUTAMATE RACEMASE"/>
    <property type="match status" value="1"/>
</dbReference>